<organism evidence="1 2">
    <name type="scientific">Bacillus mesophilus</name>
    <dbReference type="NCBI Taxonomy" id="1808955"/>
    <lineage>
        <taxon>Bacteria</taxon>
        <taxon>Bacillati</taxon>
        <taxon>Bacillota</taxon>
        <taxon>Bacilli</taxon>
        <taxon>Bacillales</taxon>
        <taxon>Bacillaceae</taxon>
        <taxon>Bacillus</taxon>
    </lineage>
</organism>
<sequence length="241" mass="26370">MRDVLYYRDENSSTELIITTDNSGGVGLKEQDLVRVPNDVVGYYAARVALMEHLSVGGSPQMVIVQNFTGDHAWNEYKSGINKAMNELGLDSVPMIGSSETNFTLLQSAMSVTVIGKSVVKRDHTPVHAEFAVIGTPLIGQDVVNMEDKVLPLTLFNYLLSQKGIYEIVPIGSKGIQAEWDMLCNRNKLPWLGIRADDSISLKQSAGPSTCVLISFDPAKLAYIKKATGSYFHLLSISADE</sequence>
<accession>A0A6M0Q751</accession>
<keyword evidence="2" id="KW-1185">Reference proteome</keyword>
<reference evidence="1 2" key="1">
    <citation type="submission" date="2020-02" db="EMBL/GenBank/DDBJ databases">
        <title>Bacillus aquiflavi sp. nov., isolated from yellow water of strong flavor Chinese baijiu in Yibin region of China.</title>
        <authorList>
            <person name="Xie J."/>
        </authorList>
    </citation>
    <scope>NUCLEOTIDE SEQUENCE [LARGE SCALE GENOMIC DNA]</scope>
    <source>
        <strain evidence="1 2">SA4</strain>
    </source>
</reference>
<comment type="caution">
    <text evidence="1">The sequence shown here is derived from an EMBL/GenBank/DDBJ whole genome shotgun (WGS) entry which is preliminary data.</text>
</comment>
<name>A0A6M0Q751_9BACI</name>
<evidence type="ECO:0000313" key="1">
    <source>
        <dbReference type="EMBL" id="NEY71280.1"/>
    </source>
</evidence>
<dbReference type="Proteomes" id="UP000481043">
    <property type="component" value="Unassembled WGS sequence"/>
</dbReference>
<dbReference type="AlphaFoldDB" id="A0A6M0Q751"/>
<gene>
    <name evidence="1" type="ORF">G4D63_05940</name>
</gene>
<dbReference type="RefSeq" id="WP_163178743.1">
    <property type="nucleotide sequence ID" value="NZ_JAAIWM010000002.1"/>
</dbReference>
<evidence type="ECO:0000313" key="2">
    <source>
        <dbReference type="Proteomes" id="UP000481043"/>
    </source>
</evidence>
<protein>
    <submittedName>
        <fullName evidence="1">ATPase</fullName>
    </submittedName>
</protein>
<dbReference type="EMBL" id="JAAIWM010000002">
    <property type="protein sequence ID" value="NEY71280.1"/>
    <property type="molecule type" value="Genomic_DNA"/>
</dbReference>
<proteinExistence type="predicted"/>